<sequence length="105" mass="11602">MAATGKAPEIQNSCSTNSSADSTGELMMGDSKAADLDKEERPEKTEMQDVEEGKETKVSSLNLGGHQSSYQHEISEFRRRQISHSHQVDIAGEVQNFPFPYILSN</sequence>
<name>A0AAV5I169_9ROSI</name>
<reference evidence="2 3" key="1">
    <citation type="journal article" date="2021" name="Commun. Biol.">
        <title>The genome of Shorea leprosula (Dipterocarpaceae) highlights the ecological relevance of drought in aseasonal tropical rainforests.</title>
        <authorList>
            <person name="Ng K.K.S."/>
            <person name="Kobayashi M.J."/>
            <person name="Fawcett J.A."/>
            <person name="Hatakeyama M."/>
            <person name="Paape T."/>
            <person name="Ng C.H."/>
            <person name="Ang C.C."/>
            <person name="Tnah L.H."/>
            <person name="Lee C.T."/>
            <person name="Nishiyama T."/>
            <person name="Sese J."/>
            <person name="O'Brien M.J."/>
            <person name="Copetti D."/>
            <person name="Mohd Noor M.I."/>
            <person name="Ong R.C."/>
            <person name="Putra M."/>
            <person name="Sireger I.Z."/>
            <person name="Indrioko S."/>
            <person name="Kosugi Y."/>
            <person name="Izuno A."/>
            <person name="Isagi Y."/>
            <person name="Lee S.L."/>
            <person name="Shimizu K.K."/>
        </authorList>
    </citation>
    <scope>NUCLEOTIDE SEQUENCE [LARGE SCALE GENOMIC DNA]</scope>
    <source>
        <strain evidence="2">214</strain>
    </source>
</reference>
<evidence type="ECO:0000256" key="1">
    <source>
        <dbReference type="SAM" id="MobiDB-lite"/>
    </source>
</evidence>
<evidence type="ECO:0000313" key="2">
    <source>
        <dbReference type="EMBL" id="GKU93266.1"/>
    </source>
</evidence>
<gene>
    <name evidence="2" type="ORF">SLEP1_g6871</name>
</gene>
<feature type="region of interest" description="Disordered" evidence="1">
    <location>
        <begin position="1"/>
        <end position="74"/>
    </location>
</feature>
<dbReference type="EMBL" id="BPVZ01000007">
    <property type="protein sequence ID" value="GKU93266.1"/>
    <property type="molecule type" value="Genomic_DNA"/>
</dbReference>
<comment type="caution">
    <text evidence="2">The sequence shown here is derived from an EMBL/GenBank/DDBJ whole genome shotgun (WGS) entry which is preliminary data.</text>
</comment>
<evidence type="ECO:0000313" key="3">
    <source>
        <dbReference type="Proteomes" id="UP001054252"/>
    </source>
</evidence>
<dbReference type="AlphaFoldDB" id="A0AAV5I169"/>
<organism evidence="2 3">
    <name type="scientific">Rubroshorea leprosula</name>
    <dbReference type="NCBI Taxonomy" id="152421"/>
    <lineage>
        <taxon>Eukaryota</taxon>
        <taxon>Viridiplantae</taxon>
        <taxon>Streptophyta</taxon>
        <taxon>Embryophyta</taxon>
        <taxon>Tracheophyta</taxon>
        <taxon>Spermatophyta</taxon>
        <taxon>Magnoliopsida</taxon>
        <taxon>eudicotyledons</taxon>
        <taxon>Gunneridae</taxon>
        <taxon>Pentapetalae</taxon>
        <taxon>rosids</taxon>
        <taxon>malvids</taxon>
        <taxon>Malvales</taxon>
        <taxon>Dipterocarpaceae</taxon>
        <taxon>Rubroshorea</taxon>
    </lineage>
</organism>
<feature type="compositionally biased region" description="Polar residues" evidence="1">
    <location>
        <begin position="58"/>
        <end position="72"/>
    </location>
</feature>
<feature type="compositionally biased region" description="Polar residues" evidence="1">
    <location>
        <begin position="10"/>
        <end position="22"/>
    </location>
</feature>
<accession>A0AAV5I169</accession>
<protein>
    <submittedName>
        <fullName evidence="2">Uncharacterized protein</fullName>
    </submittedName>
</protein>
<keyword evidence="3" id="KW-1185">Reference proteome</keyword>
<dbReference type="Proteomes" id="UP001054252">
    <property type="component" value="Unassembled WGS sequence"/>
</dbReference>
<proteinExistence type="predicted"/>
<feature type="compositionally biased region" description="Basic and acidic residues" evidence="1">
    <location>
        <begin position="32"/>
        <end position="57"/>
    </location>
</feature>